<dbReference type="PROSITE" id="PS00866">
    <property type="entry name" value="CPSASE_1"/>
    <property type="match status" value="1"/>
</dbReference>
<comment type="catalytic activity">
    <reaction evidence="11">
        <text>N(6)-biotinyl-L-lysyl-[protein] + hydrogencarbonate + ATP = N(6)-carboxybiotinyl-L-lysyl-[protein] + ADP + phosphate + H(+)</text>
        <dbReference type="Rhea" id="RHEA:13501"/>
        <dbReference type="Rhea" id="RHEA-COMP:10505"/>
        <dbReference type="Rhea" id="RHEA-COMP:10506"/>
        <dbReference type="ChEBI" id="CHEBI:15378"/>
        <dbReference type="ChEBI" id="CHEBI:17544"/>
        <dbReference type="ChEBI" id="CHEBI:30616"/>
        <dbReference type="ChEBI" id="CHEBI:43474"/>
        <dbReference type="ChEBI" id="CHEBI:83144"/>
        <dbReference type="ChEBI" id="CHEBI:83145"/>
        <dbReference type="ChEBI" id="CHEBI:456216"/>
        <dbReference type="EC" id="6.3.4.14"/>
    </reaction>
</comment>
<dbReference type="FunFam" id="3.40.50.20:FF:000010">
    <property type="entry name" value="Propionyl-CoA carboxylase subunit alpha"/>
    <property type="match status" value="1"/>
</dbReference>
<dbReference type="PROSITE" id="PS50968">
    <property type="entry name" value="BIOTINYL_LIPOYL"/>
    <property type="match status" value="1"/>
</dbReference>
<dbReference type="PANTHER" id="PTHR18866">
    <property type="entry name" value="CARBOXYLASE:PYRUVATE/ACETYL-COA/PROPIONYL-COA CARBOXYLASE"/>
    <property type="match status" value="1"/>
</dbReference>
<dbReference type="GO" id="GO:0004075">
    <property type="term" value="F:biotin carboxylase activity"/>
    <property type="evidence" value="ECO:0007669"/>
    <property type="project" value="UniProtKB-EC"/>
</dbReference>
<dbReference type="SUPFAM" id="SSF51230">
    <property type="entry name" value="Single hybrid motif"/>
    <property type="match status" value="1"/>
</dbReference>
<dbReference type="CDD" id="cd06850">
    <property type="entry name" value="biotinyl_domain"/>
    <property type="match status" value="1"/>
</dbReference>
<dbReference type="FunFam" id="3.30.1490.20:FF:000003">
    <property type="entry name" value="acetyl-CoA carboxylase isoform X1"/>
    <property type="match status" value="1"/>
</dbReference>
<comment type="subunit">
    <text evidence="4">Acetyl-CoA carboxylase is a heterohexamer of biotin carboxyl carrier protein, biotin carboxylase and the two subunits of carboxyl transferase in a 2:2 complex.</text>
</comment>
<feature type="domain" description="Lipoyl-binding" evidence="13">
    <location>
        <begin position="563"/>
        <end position="638"/>
    </location>
</feature>
<dbReference type="PROSITE" id="PS00867">
    <property type="entry name" value="CPSASE_2"/>
    <property type="match status" value="1"/>
</dbReference>
<protein>
    <recommendedName>
        <fullName evidence="5">Biotin carboxylase</fullName>
    </recommendedName>
    <alternativeName>
        <fullName evidence="10">Acetyl-coenzyme A carboxylase biotin carboxylase subunit A</fullName>
    </alternativeName>
</protein>
<evidence type="ECO:0000256" key="7">
    <source>
        <dbReference type="ARBA" id="ARBA00022741"/>
    </source>
</evidence>
<feature type="domain" description="Biotin carboxylation" evidence="15">
    <location>
        <begin position="2"/>
        <end position="435"/>
    </location>
</feature>
<keyword evidence="6" id="KW-0436">Ligase</keyword>
<evidence type="ECO:0000256" key="5">
    <source>
        <dbReference type="ARBA" id="ARBA00017242"/>
    </source>
</evidence>
<dbReference type="FunFam" id="2.40.50.100:FF:000003">
    <property type="entry name" value="Acetyl-CoA carboxylase biotin carboxyl carrier protein"/>
    <property type="match status" value="1"/>
</dbReference>
<dbReference type="Pfam" id="PF00364">
    <property type="entry name" value="Biotin_lipoyl"/>
    <property type="match status" value="1"/>
</dbReference>
<reference evidence="16 17" key="1">
    <citation type="journal article" date="2018" name="Microbiome">
        <title>Fine metagenomic profile of the Mediterranean stratified and mixed water columns revealed by assembly and recruitment.</title>
        <authorList>
            <person name="Haro-Moreno J.M."/>
            <person name="Lopez-Perez M."/>
            <person name="De La Torre J.R."/>
            <person name="Picazo A."/>
            <person name="Camacho A."/>
            <person name="Rodriguez-Valera F."/>
        </authorList>
    </citation>
    <scope>NUCLEOTIDE SEQUENCE [LARGE SCALE GENOMIC DNA]</scope>
    <source>
        <strain evidence="16">MED-G82</strain>
    </source>
</reference>
<dbReference type="PANTHER" id="PTHR18866:SF33">
    <property type="entry name" value="METHYLCROTONOYL-COA CARBOXYLASE SUBUNIT ALPHA, MITOCHONDRIAL-RELATED"/>
    <property type="match status" value="1"/>
</dbReference>
<evidence type="ECO:0000313" key="17">
    <source>
        <dbReference type="Proteomes" id="UP000253307"/>
    </source>
</evidence>
<evidence type="ECO:0000259" key="13">
    <source>
        <dbReference type="PROSITE" id="PS50968"/>
    </source>
</evidence>
<organism evidence="16 17">
    <name type="scientific">SAR86 cluster bacterium</name>
    <dbReference type="NCBI Taxonomy" id="2030880"/>
    <lineage>
        <taxon>Bacteria</taxon>
        <taxon>Pseudomonadati</taxon>
        <taxon>Pseudomonadota</taxon>
        <taxon>Gammaproteobacteria</taxon>
        <taxon>SAR86 cluster</taxon>
    </lineage>
</organism>
<dbReference type="InterPro" id="IPR011054">
    <property type="entry name" value="Rudment_hybrid_motif"/>
</dbReference>
<dbReference type="InterPro" id="IPR050856">
    <property type="entry name" value="Biotin_carboxylase_complex"/>
</dbReference>
<comment type="cofactor">
    <cofactor evidence="1">
        <name>biotin</name>
        <dbReference type="ChEBI" id="CHEBI:57586"/>
    </cofactor>
</comment>
<dbReference type="InterPro" id="IPR005479">
    <property type="entry name" value="CPAse_ATP-bd"/>
</dbReference>
<dbReference type="Pfam" id="PF02785">
    <property type="entry name" value="Biotin_carb_C"/>
    <property type="match status" value="1"/>
</dbReference>
<keyword evidence="8 12" id="KW-0067">ATP-binding</keyword>
<evidence type="ECO:0000256" key="3">
    <source>
        <dbReference type="ARBA" id="ARBA00004956"/>
    </source>
</evidence>
<dbReference type="SUPFAM" id="SSF56059">
    <property type="entry name" value="Glutathione synthetase ATP-binding domain-like"/>
    <property type="match status" value="1"/>
</dbReference>
<dbReference type="PROSITE" id="PS50975">
    <property type="entry name" value="ATP_GRASP"/>
    <property type="match status" value="1"/>
</dbReference>
<proteinExistence type="predicted"/>
<evidence type="ECO:0000256" key="8">
    <source>
        <dbReference type="ARBA" id="ARBA00022840"/>
    </source>
</evidence>
<gene>
    <name evidence="16" type="ORF">DBW96_00135</name>
</gene>
<evidence type="ECO:0000256" key="1">
    <source>
        <dbReference type="ARBA" id="ARBA00001953"/>
    </source>
</evidence>
<evidence type="ECO:0000256" key="11">
    <source>
        <dbReference type="ARBA" id="ARBA00048600"/>
    </source>
</evidence>
<dbReference type="Gene3D" id="2.40.50.100">
    <property type="match status" value="1"/>
</dbReference>
<comment type="caution">
    <text evidence="16">The sequence shown here is derived from an EMBL/GenBank/DDBJ whole genome shotgun (WGS) entry which is preliminary data.</text>
</comment>
<dbReference type="SUPFAM" id="SSF52440">
    <property type="entry name" value="PreATP-grasp domain"/>
    <property type="match status" value="1"/>
</dbReference>
<evidence type="ECO:0000256" key="9">
    <source>
        <dbReference type="ARBA" id="ARBA00023267"/>
    </source>
</evidence>
<dbReference type="Gene3D" id="3.30.470.20">
    <property type="entry name" value="ATP-grasp fold, B domain"/>
    <property type="match status" value="1"/>
</dbReference>
<evidence type="ECO:0000256" key="10">
    <source>
        <dbReference type="ARBA" id="ARBA00033786"/>
    </source>
</evidence>
<dbReference type="PROSITE" id="PS00188">
    <property type="entry name" value="BIOTIN"/>
    <property type="match status" value="1"/>
</dbReference>
<dbReference type="Pfam" id="PF00289">
    <property type="entry name" value="Biotin_carb_N"/>
    <property type="match status" value="1"/>
</dbReference>
<comment type="function">
    <text evidence="2">This protein is a component of the acetyl coenzyme A carboxylase complex; first, biotin carboxylase catalyzes the carboxylation of the carrier protein and then the transcarboxylase transfers the carboxyl group to form malonyl-CoA.</text>
</comment>
<dbReference type="GO" id="GO:0046872">
    <property type="term" value="F:metal ion binding"/>
    <property type="evidence" value="ECO:0007669"/>
    <property type="project" value="InterPro"/>
</dbReference>
<evidence type="ECO:0000256" key="6">
    <source>
        <dbReference type="ARBA" id="ARBA00022598"/>
    </source>
</evidence>
<dbReference type="InterPro" id="IPR016185">
    <property type="entry name" value="PreATP-grasp_dom_sf"/>
</dbReference>
<dbReference type="InterPro" id="IPR011053">
    <property type="entry name" value="Single_hybrid_motif"/>
</dbReference>
<comment type="pathway">
    <text evidence="3">Lipid metabolism; malonyl-CoA biosynthesis; malonyl-CoA from acetyl-CoA: step 1/1.</text>
</comment>
<dbReference type="InterPro" id="IPR001882">
    <property type="entry name" value="Biotin_BS"/>
</dbReference>
<dbReference type="Proteomes" id="UP000253307">
    <property type="component" value="Unassembled WGS sequence"/>
</dbReference>
<keyword evidence="9" id="KW-0092">Biotin</keyword>
<dbReference type="InterPro" id="IPR000089">
    <property type="entry name" value="Biotin_lipoyl"/>
</dbReference>
<evidence type="ECO:0000256" key="2">
    <source>
        <dbReference type="ARBA" id="ARBA00003761"/>
    </source>
</evidence>
<evidence type="ECO:0000256" key="12">
    <source>
        <dbReference type="PROSITE-ProRule" id="PRU00409"/>
    </source>
</evidence>
<dbReference type="InterPro" id="IPR005482">
    <property type="entry name" value="Biotin_COase_C"/>
</dbReference>
<dbReference type="SMART" id="SM00878">
    <property type="entry name" value="Biotin_carb_C"/>
    <property type="match status" value="1"/>
</dbReference>
<accession>A0A368BZU0</accession>
<keyword evidence="7 12" id="KW-0547">Nucleotide-binding</keyword>
<sequence>MKINSILIANRGEIACRIIRTANEMGIKTIAVYEEADSNATFVSMSDVAVKLKNGYLDADEIVDAAKKTEADAIHPGYGFLSENSIFARKVIRNNIIWIGPTPHVIKVMGDKIKAKELAIKANVPTLEKAESIKDSKQLGFPLLIKAAAGGGGKGMRIVNNKNELKDAVAAAKREAKSGFDDERVFIEKYIKKSRHIEIQILGDQHGNVIHLGERECSIQRRHQKIIEESPSPKLDDELREQIGNAAVKLAKKIKYQSAGTVEFILDENTNEFWFLEVNTRLQVEHPVTEEVTGVDLVRAQINIAKNEYLELKQNDVEFNGHALEVRLYAENPNNDFLPETGKIVCYEPYKNKSIRWDSGVQKGYEVGTNFDPMLSKVISWAPNRTDACLQLATALEKSCIGGVKTNKDFLVECIRHPEFLAGNTTSDFIEIQSPNRKKVLNDYNKNNLMIAGALWISQTNIKNKNKLRFIKHSWTNGRLPHQNISFQFENEIHQIKYSYINKESISILEKNVEIISFDNEVLECVIDDIRSQYQIYRDKDRLFVFDSFNDIQLKVLPRFVDPSTSSIEGGLLAPMPGKISEVLIKKDQKVKAGQSLMIIEAMKMEQTIKSPNAGKISKIMVKKGQQVENGESLLVIDE</sequence>
<dbReference type="Pfam" id="PF02786">
    <property type="entry name" value="CPSase_L_D2"/>
    <property type="match status" value="1"/>
</dbReference>
<dbReference type="PROSITE" id="PS50979">
    <property type="entry name" value="BC"/>
    <property type="match status" value="1"/>
</dbReference>
<feature type="domain" description="ATP-grasp" evidence="14">
    <location>
        <begin position="110"/>
        <end position="306"/>
    </location>
</feature>
<dbReference type="EMBL" id="QOPE01000001">
    <property type="protein sequence ID" value="RCL42848.1"/>
    <property type="molecule type" value="Genomic_DNA"/>
</dbReference>
<dbReference type="InterPro" id="IPR005481">
    <property type="entry name" value="BC-like_N"/>
</dbReference>
<dbReference type="AlphaFoldDB" id="A0A368BZU0"/>
<dbReference type="SUPFAM" id="SSF51246">
    <property type="entry name" value="Rudiment single hybrid motif"/>
    <property type="match status" value="1"/>
</dbReference>
<name>A0A368BZU0_9GAMM</name>
<dbReference type="InterPro" id="IPR011761">
    <property type="entry name" value="ATP-grasp"/>
</dbReference>
<dbReference type="GO" id="GO:0005524">
    <property type="term" value="F:ATP binding"/>
    <property type="evidence" value="ECO:0007669"/>
    <property type="project" value="UniProtKB-UniRule"/>
</dbReference>
<evidence type="ECO:0000259" key="15">
    <source>
        <dbReference type="PROSITE" id="PS50979"/>
    </source>
</evidence>
<evidence type="ECO:0000259" key="14">
    <source>
        <dbReference type="PROSITE" id="PS50975"/>
    </source>
</evidence>
<dbReference type="InterPro" id="IPR011764">
    <property type="entry name" value="Biotin_carboxylation_dom"/>
</dbReference>
<evidence type="ECO:0000256" key="4">
    <source>
        <dbReference type="ARBA" id="ARBA00011750"/>
    </source>
</evidence>
<evidence type="ECO:0000313" key="16">
    <source>
        <dbReference type="EMBL" id="RCL42848.1"/>
    </source>
</evidence>